<name>G1R8I5_NOMLE</name>
<dbReference type="EMBL" id="ADFV01118743">
    <property type="status" value="NOT_ANNOTATED_CDS"/>
    <property type="molecule type" value="Genomic_DNA"/>
</dbReference>
<feature type="compositionally biased region" description="Basic and acidic residues" evidence="2">
    <location>
        <begin position="405"/>
        <end position="414"/>
    </location>
</feature>
<evidence type="ECO:0000313" key="3">
    <source>
        <dbReference type="Ensembl" id="ENSNLEP00000009522.2"/>
    </source>
</evidence>
<dbReference type="GeneTree" id="ENSGT00940000162494"/>
<proteinExistence type="predicted"/>
<dbReference type="InterPro" id="IPR043520">
    <property type="entry name" value="SPT21"/>
</dbReference>
<dbReference type="eggNOG" id="KOG0027">
    <property type="taxonomic scope" value="Eukaryota"/>
</dbReference>
<dbReference type="FunCoup" id="G1R8I5">
    <property type="interactions" value="1"/>
</dbReference>
<dbReference type="PANTHER" id="PTHR47500:SF1">
    <property type="entry name" value="SPERMATOGENESIS-ASSOCIATED PROTEIN 21"/>
    <property type="match status" value="1"/>
</dbReference>
<feature type="coiled-coil region" evidence="1">
    <location>
        <begin position="180"/>
        <end position="207"/>
    </location>
</feature>
<dbReference type="EMBL" id="ADFV01118741">
    <property type="status" value="NOT_ANNOTATED_CDS"/>
    <property type="molecule type" value="Genomic_DNA"/>
</dbReference>
<dbReference type="Proteomes" id="UP000001073">
    <property type="component" value="Chromosome 24"/>
</dbReference>
<dbReference type="STRING" id="61853.ENSNLEP00000009522"/>
<reference evidence="3" key="3">
    <citation type="submission" date="2025-09" db="UniProtKB">
        <authorList>
            <consortium name="Ensembl"/>
        </authorList>
    </citation>
    <scope>IDENTIFICATION</scope>
</reference>
<evidence type="ECO:0000256" key="1">
    <source>
        <dbReference type="SAM" id="Coils"/>
    </source>
</evidence>
<dbReference type="OMA" id="PCIPLYP"/>
<protein>
    <submittedName>
        <fullName evidence="3">Uncharacterized protein</fullName>
    </submittedName>
</protein>
<dbReference type="EMBL" id="ADFV01118739">
    <property type="status" value="NOT_ANNOTATED_CDS"/>
    <property type="molecule type" value="Genomic_DNA"/>
</dbReference>
<reference evidence="3 4" key="1">
    <citation type="submission" date="2012-10" db="EMBL/GenBank/DDBJ databases">
        <authorList>
            <consortium name="Gibbon Genome Sequencing Consortium"/>
        </authorList>
    </citation>
    <scope>NUCLEOTIDE SEQUENCE [LARGE SCALE GENOMIC DNA]</scope>
</reference>
<feature type="region of interest" description="Disordered" evidence="2">
    <location>
        <begin position="81"/>
        <end position="111"/>
    </location>
</feature>
<evidence type="ECO:0000256" key="2">
    <source>
        <dbReference type="SAM" id="MobiDB-lite"/>
    </source>
</evidence>
<dbReference type="Ensembl" id="ENSNLET00000009979.2">
    <property type="protein sequence ID" value="ENSNLEP00000009522.2"/>
    <property type="gene ID" value="ENSNLEG00000007832.2"/>
</dbReference>
<dbReference type="AlphaFoldDB" id="G1R8I5"/>
<reference evidence="3" key="2">
    <citation type="submission" date="2025-08" db="UniProtKB">
        <authorList>
            <consortium name="Ensembl"/>
        </authorList>
    </citation>
    <scope>IDENTIFICATION</scope>
</reference>
<feature type="compositionally biased region" description="Polar residues" evidence="2">
    <location>
        <begin position="1"/>
        <end position="12"/>
    </location>
</feature>
<accession>G1R8I5</accession>
<feature type="region of interest" description="Disordered" evidence="2">
    <location>
        <begin position="1"/>
        <end position="60"/>
    </location>
</feature>
<dbReference type="PANTHER" id="PTHR47500">
    <property type="entry name" value="EF-HAND CALCIUM-BINDING DOMAIN-CONTAINING PROTEIN"/>
    <property type="match status" value="1"/>
</dbReference>
<evidence type="ECO:0000313" key="4">
    <source>
        <dbReference type="Proteomes" id="UP000001073"/>
    </source>
</evidence>
<feature type="compositionally biased region" description="Polar residues" evidence="2">
    <location>
        <begin position="88"/>
        <end position="111"/>
    </location>
</feature>
<dbReference type="GO" id="GO:0005509">
    <property type="term" value="F:calcium ion binding"/>
    <property type="evidence" value="ECO:0007669"/>
    <property type="project" value="InterPro"/>
</dbReference>
<keyword evidence="4" id="KW-1185">Reference proteome</keyword>
<feature type="region of interest" description="Disordered" evidence="2">
    <location>
        <begin position="376"/>
        <end position="424"/>
    </location>
</feature>
<dbReference type="InParanoid" id="G1R8I5"/>
<dbReference type="EMBL" id="ADFV01118742">
    <property type="status" value="NOT_ANNOTATED_CDS"/>
    <property type="molecule type" value="Genomic_DNA"/>
</dbReference>
<dbReference type="EMBL" id="ADFV01118740">
    <property type="status" value="NOT_ANNOTATED_CDS"/>
    <property type="molecule type" value="Genomic_DNA"/>
</dbReference>
<dbReference type="HOGENOM" id="CLU_028005_0_0_1"/>
<dbReference type="EMBL" id="ADFV01118744">
    <property type="status" value="NOT_ANNOTATED_CDS"/>
    <property type="molecule type" value="Genomic_DNA"/>
</dbReference>
<keyword evidence="1" id="KW-0175">Coiled coil</keyword>
<organism evidence="3 4">
    <name type="scientific">Nomascus leucogenys</name>
    <name type="common">Northern white-cheeked gibbon</name>
    <name type="synonym">Hylobates leucogenys</name>
    <dbReference type="NCBI Taxonomy" id="61853"/>
    <lineage>
        <taxon>Eukaryota</taxon>
        <taxon>Metazoa</taxon>
        <taxon>Chordata</taxon>
        <taxon>Craniata</taxon>
        <taxon>Vertebrata</taxon>
        <taxon>Euteleostomi</taxon>
        <taxon>Mammalia</taxon>
        <taxon>Eutheria</taxon>
        <taxon>Euarchontoglires</taxon>
        <taxon>Primates</taxon>
        <taxon>Haplorrhini</taxon>
        <taxon>Catarrhini</taxon>
        <taxon>Hylobatidae</taxon>
        <taxon>Nomascus</taxon>
    </lineage>
</organism>
<sequence length="424" mass="47361">GGNRNHLSTPEKTANPFLPSMPGPKKCHPLPPTRTDIGEREPDRAQQQPQKPAVGAGTQSLRNFRQGFMKCLLEVEKVEASHRRASKARSQTAQKSPRTLTPVPTSAPSLPQTPALVPASGPSWAWLPAPGPEPAPMGAPVPTSMPCPVLLGPALDLGWRRMELLHQSSERTLSYAKARQEQEEQSLQKLYQNREKSEEQLTLKQGEANSVDAQSLKNILSLPTLLLWPPQEMVMWTSKTSVMTDTRRFFCSVEQNALSDMAPHNPHTLFFAILSLLVEMLALPEAVLKEITNYYKKKLKEGTCKTQEMEVTTGRLQLQKKLPYNPQQEESSEVLSILSRLKQQNSAPNLQSPYAQVPCIPLCPWLDKKMVRRKPSNHYAPDQCTPPGLDPDIRSPFFQSGSQGNREHNSDSRKWLSSVPARTH</sequence>